<feature type="chain" id="PRO_5004199810" evidence="1">
    <location>
        <begin position="20"/>
        <end position="94"/>
    </location>
</feature>
<evidence type="ECO:0000313" key="3">
    <source>
        <dbReference type="Proteomes" id="UP000001947"/>
    </source>
</evidence>
<reference evidence="2 3" key="1">
    <citation type="journal article" date="2008" name="PLoS Genet.">
        <title>Complete genome sequence of the complex carbohydrate-degrading marine bacterium, Saccharophagus degradans strain 2-40 T.</title>
        <authorList>
            <person name="Weiner R.M."/>
            <person name="Taylor L.E.II."/>
            <person name="Henrissat B."/>
            <person name="Hauser L."/>
            <person name="Land M."/>
            <person name="Coutinho P.M."/>
            <person name="Rancurel C."/>
            <person name="Saunders E.H."/>
            <person name="Longmire A.G."/>
            <person name="Zhang H."/>
            <person name="Bayer E.A."/>
            <person name="Gilbert H.J."/>
            <person name="Larimer F."/>
            <person name="Zhulin I.B."/>
            <person name="Ekborg N.A."/>
            <person name="Lamed R."/>
            <person name="Richardson P.M."/>
            <person name="Borovok I."/>
            <person name="Hutcheson S."/>
        </authorList>
    </citation>
    <scope>NUCLEOTIDE SEQUENCE [LARGE SCALE GENOMIC DNA]</scope>
    <source>
        <strain evidence="3">2-40 / ATCC 43961 / DSM 17024</strain>
    </source>
</reference>
<dbReference type="KEGG" id="sde:Sde_3815"/>
<dbReference type="EMBL" id="CP000282">
    <property type="protein sequence ID" value="ABD83070.1"/>
    <property type="molecule type" value="Genomic_DNA"/>
</dbReference>
<sequence length="94" mass="10227">MNRILLVAVLLFTSVVSIADGNSSRLADNFDNIVYTDIDSAHFETLLDETDQSANTYSAPFNITAACTTNPELLTPTFYSRSLKSNAIRAPPLA</sequence>
<evidence type="ECO:0000256" key="1">
    <source>
        <dbReference type="SAM" id="SignalP"/>
    </source>
</evidence>
<evidence type="ECO:0000313" key="2">
    <source>
        <dbReference type="EMBL" id="ABD83070.1"/>
    </source>
</evidence>
<accession>Q21E09</accession>
<dbReference type="GeneID" id="98615417"/>
<dbReference type="HOGENOM" id="CLU_2384372_0_0_6"/>
<keyword evidence="1" id="KW-0732">Signal</keyword>
<dbReference type="Proteomes" id="UP000001947">
    <property type="component" value="Chromosome"/>
</dbReference>
<feature type="signal peptide" evidence="1">
    <location>
        <begin position="1"/>
        <end position="19"/>
    </location>
</feature>
<protein>
    <submittedName>
        <fullName evidence="2">Uncharacterized protein</fullName>
    </submittedName>
</protein>
<dbReference type="AlphaFoldDB" id="Q21E09"/>
<name>Q21E09_SACD2</name>
<dbReference type="STRING" id="203122.Sde_3815"/>
<proteinExistence type="predicted"/>
<dbReference type="RefSeq" id="WP_011470285.1">
    <property type="nucleotide sequence ID" value="NC_007912.1"/>
</dbReference>
<organism evidence="2 3">
    <name type="scientific">Saccharophagus degradans (strain 2-40 / ATCC 43961 / DSM 17024)</name>
    <dbReference type="NCBI Taxonomy" id="203122"/>
    <lineage>
        <taxon>Bacteria</taxon>
        <taxon>Pseudomonadati</taxon>
        <taxon>Pseudomonadota</taxon>
        <taxon>Gammaproteobacteria</taxon>
        <taxon>Cellvibrionales</taxon>
        <taxon>Cellvibrionaceae</taxon>
        <taxon>Saccharophagus</taxon>
    </lineage>
</organism>
<gene>
    <name evidence="2" type="ordered locus">Sde_3815</name>
</gene>
<keyword evidence="3" id="KW-1185">Reference proteome</keyword>